<dbReference type="PANTHER" id="PTHR48041">
    <property type="entry name" value="ABC TRANSPORTER G FAMILY MEMBER 28"/>
    <property type="match status" value="1"/>
</dbReference>
<sequence length="218" mass="24583">MVIDQFMSAVEPEFVAVPLEMPIMTREYYGGLYNSWVWYLAKNLSEFGFQAFYPLVYFLPLYFMVGFGPSNPQLFFTMYLFFFLTQSSATGLGYMISCLSSKAALTPILGVMSIMPLMLLGGLFLNTSMVPVYFSWLEFISPIKYGFRGACRAYWLSIGTIPCNANESCSAHSGQEVLQNLAMDKGSLGGDALFLVWINILFRLIGIVALHLRIRLQH</sequence>
<evidence type="ECO:0000256" key="5">
    <source>
        <dbReference type="ARBA" id="ARBA00023136"/>
    </source>
</evidence>
<evidence type="ECO:0000259" key="7">
    <source>
        <dbReference type="Pfam" id="PF01061"/>
    </source>
</evidence>
<evidence type="ECO:0000256" key="6">
    <source>
        <dbReference type="SAM" id="Phobius"/>
    </source>
</evidence>
<proteinExistence type="predicted"/>
<evidence type="ECO:0000313" key="8">
    <source>
        <dbReference type="EMBL" id="OQS03023.1"/>
    </source>
</evidence>
<organism evidence="8 9">
    <name type="scientific">Thraustotheca clavata</name>
    <dbReference type="NCBI Taxonomy" id="74557"/>
    <lineage>
        <taxon>Eukaryota</taxon>
        <taxon>Sar</taxon>
        <taxon>Stramenopiles</taxon>
        <taxon>Oomycota</taxon>
        <taxon>Saprolegniomycetes</taxon>
        <taxon>Saprolegniales</taxon>
        <taxon>Achlyaceae</taxon>
        <taxon>Thraustotheca</taxon>
    </lineage>
</organism>
<keyword evidence="8" id="KW-0547">Nucleotide-binding</keyword>
<feature type="transmembrane region" description="Helical" evidence="6">
    <location>
        <begin position="51"/>
        <end position="68"/>
    </location>
</feature>
<dbReference type="InterPro" id="IPR013525">
    <property type="entry name" value="ABC2_TM"/>
</dbReference>
<keyword evidence="2" id="KW-0813">Transport</keyword>
<feature type="transmembrane region" description="Helical" evidence="6">
    <location>
        <begin position="103"/>
        <end position="125"/>
    </location>
</feature>
<name>A0A1V9ZYB7_9STRA</name>
<gene>
    <name evidence="8" type="ORF">THRCLA_21262</name>
</gene>
<dbReference type="GO" id="GO:0140359">
    <property type="term" value="F:ABC-type transporter activity"/>
    <property type="evidence" value="ECO:0007669"/>
    <property type="project" value="InterPro"/>
</dbReference>
<evidence type="ECO:0000256" key="3">
    <source>
        <dbReference type="ARBA" id="ARBA00022692"/>
    </source>
</evidence>
<keyword evidence="8" id="KW-0067">ATP-binding</keyword>
<feature type="domain" description="ABC-2 type transporter transmembrane" evidence="7">
    <location>
        <begin position="14"/>
        <end position="151"/>
    </location>
</feature>
<keyword evidence="3 6" id="KW-0812">Transmembrane</keyword>
<keyword evidence="9" id="KW-1185">Reference proteome</keyword>
<feature type="transmembrane region" description="Helical" evidence="6">
    <location>
        <begin position="192"/>
        <end position="212"/>
    </location>
</feature>
<dbReference type="AlphaFoldDB" id="A0A1V9ZYB7"/>
<evidence type="ECO:0000256" key="4">
    <source>
        <dbReference type="ARBA" id="ARBA00022989"/>
    </source>
</evidence>
<dbReference type="OrthoDB" id="78613at2759"/>
<dbReference type="InterPro" id="IPR050352">
    <property type="entry name" value="ABCG_transporters"/>
</dbReference>
<feature type="transmembrane region" description="Helical" evidence="6">
    <location>
        <begin position="74"/>
        <end position="96"/>
    </location>
</feature>
<evidence type="ECO:0000256" key="1">
    <source>
        <dbReference type="ARBA" id="ARBA00004141"/>
    </source>
</evidence>
<dbReference type="PANTHER" id="PTHR48041:SF139">
    <property type="entry name" value="PROTEIN SCARLET"/>
    <property type="match status" value="1"/>
</dbReference>
<comment type="caution">
    <text evidence="8">The sequence shown here is derived from an EMBL/GenBank/DDBJ whole genome shotgun (WGS) entry which is preliminary data.</text>
</comment>
<evidence type="ECO:0000313" key="9">
    <source>
        <dbReference type="Proteomes" id="UP000243217"/>
    </source>
</evidence>
<reference evidence="8 9" key="1">
    <citation type="journal article" date="2014" name="Genome Biol. Evol.">
        <title>The secreted proteins of Achlya hypogyna and Thraustotheca clavata identify the ancestral oomycete secretome and reveal gene acquisitions by horizontal gene transfer.</title>
        <authorList>
            <person name="Misner I."/>
            <person name="Blouin N."/>
            <person name="Leonard G."/>
            <person name="Richards T.A."/>
            <person name="Lane C.E."/>
        </authorList>
    </citation>
    <scope>NUCLEOTIDE SEQUENCE [LARGE SCALE GENOMIC DNA]</scope>
    <source>
        <strain evidence="8 9">ATCC 34112</strain>
    </source>
</reference>
<dbReference type="Proteomes" id="UP000243217">
    <property type="component" value="Unassembled WGS sequence"/>
</dbReference>
<evidence type="ECO:0000256" key="2">
    <source>
        <dbReference type="ARBA" id="ARBA00022448"/>
    </source>
</evidence>
<dbReference type="Pfam" id="PF01061">
    <property type="entry name" value="ABC2_membrane"/>
    <property type="match status" value="1"/>
</dbReference>
<dbReference type="STRING" id="74557.A0A1V9ZYB7"/>
<dbReference type="EMBL" id="JNBS01001037">
    <property type="protein sequence ID" value="OQS03023.1"/>
    <property type="molecule type" value="Genomic_DNA"/>
</dbReference>
<dbReference type="GO" id="GO:0005524">
    <property type="term" value="F:ATP binding"/>
    <property type="evidence" value="ECO:0007669"/>
    <property type="project" value="UniProtKB-KW"/>
</dbReference>
<comment type="subcellular location">
    <subcellularLocation>
        <location evidence="1">Membrane</location>
        <topology evidence="1">Multi-pass membrane protein</topology>
    </subcellularLocation>
</comment>
<keyword evidence="5 6" id="KW-0472">Membrane</keyword>
<accession>A0A1V9ZYB7</accession>
<dbReference type="GO" id="GO:0016020">
    <property type="term" value="C:membrane"/>
    <property type="evidence" value="ECO:0007669"/>
    <property type="project" value="UniProtKB-SubCell"/>
</dbReference>
<protein>
    <submittedName>
        <fullName evidence="8">ATP-binding Cassette (ABC) Superfamily</fullName>
    </submittedName>
</protein>
<keyword evidence="4 6" id="KW-1133">Transmembrane helix</keyword>